<dbReference type="Gene3D" id="3.30.420.40">
    <property type="match status" value="2"/>
</dbReference>
<dbReference type="InterPro" id="IPR043129">
    <property type="entry name" value="ATPase_NBD"/>
</dbReference>
<dbReference type="HOGENOM" id="CLU_009958_4_1_1"/>
<sequence>MADYYSDKVYDGPESIVVAIDIGTTNSAVAFVYFPPGGRPRTQVVTHWPGGSRFNDGSKTPSIVSYEKGKLKACAAQAMQDLEEHPENVARWFKLHLHPATMLSPPVSQTFEVPPLPVGVTIEEVYADIMKYLMENTKRFFEKTVPSGSETWGRLRDTIVVVLATPNGWDIREQAVLRKAAIKASLVTDENAGQLLQFVTESEASVHYAIAYTQNEWLKKNTIFSVIDCGGSTIDATIYRCVSTDPLSLKEVCPSECIQAGGIFIDREVERMLKQRLHGTELDDPDIIRGMANVFETELKPEFDGVTDEYSLNLGVLKENYPSLRIHNGKMTLSDQDLRPAFDLVINQIITSYFKSLIERRAKNVILVGGLADSPYVRHVFWKKLAAKNIEIIPGGGFVNKAAAEGAIIGCIKQFVVARAAKATFGGCVRQKYEKKLHYQRRHAVHVYADGKQRVDGAFHMWIKKGTVLQGTFAYKLPYHLAWDATSMSESELIRKLGVVGIEVFAWEGDGIPTWCKDEQGGVLKGMRLICTLKADLSAIIGGLQINNGPRGTKFYRVDYNVCVYFGGTQLCAKLQWREKGVFRESQVTVMPYIS</sequence>
<reference evidence="2" key="2">
    <citation type="submission" date="2015-01" db="EMBL/GenBank/DDBJ databases">
        <title>Evolutionary Origins and Diversification of the Mycorrhizal Mutualists.</title>
        <authorList>
            <consortium name="DOE Joint Genome Institute"/>
            <consortium name="Mycorrhizal Genomics Consortium"/>
            <person name="Kohler A."/>
            <person name="Kuo A."/>
            <person name="Nagy L.G."/>
            <person name="Floudas D."/>
            <person name="Copeland A."/>
            <person name="Barry K.W."/>
            <person name="Cichocki N."/>
            <person name="Veneault-Fourrey C."/>
            <person name="LaButti K."/>
            <person name="Lindquist E.A."/>
            <person name="Lipzen A."/>
            <person name="Lundell T."/>
            <person name="Morin E."/>
            <person name="Murat C."/>
            <person name="Riley R."/>
            <person name="Ohm R."/>
            <person name="Sun H."/>
            <person name="Tunlid A."/>
            <person name="Henrissat B."/>
            <person name="Grigoriev I.V."/>
            <person name="Hibbett D.S."/>
            <person name="Martin F."/>
        </authorList>
    </citation>
    <scope>NUCLEOTIDE SEQUENCE [LARGE SCALE GENOMIC DNA]</scope>
    <source>
        <strain evidence="2">MAFF 305830</strain>
    </source>
</reference>
<keyword evidence="2" id="KW-1185">Reference proteome</keyword>
<name>A0A0C3AKW4_SERVB</name>
<dbReference type="SUPFAM" id="SSF53067">
    <property type="entry name" value="Actin-like ATPase domain"/>
    <property type="match status" value="2"/>
</dbReference>
<protein>
    <recommendedName>
        <fullName evidence="3">Actin-like ATPase domain-containing protein</fullName>
    </recommendedName>
</protein>
<dbReference type="OrthoDB" id="2963168at2759"/>
<dbReference type="STRING" id="933852.A0A0C3AKW4"/>
<organism evidence="1 2">
    <name type="scientific">Serendipita vermifera MAFF 305830</name>
    <dbReference type="NCBI Taxonomy" id="933852"/>
    <lineage>
        <taxon>Eukaryota</taxon>
        <taxon>Fungi</taxon>
        <taxon>Dikarya</taxon>
        <taxon>Basidiomycota</taxon>
        <taxon>Agaricomycotina</taxon>
        <taxon>Agaricomycetes</taxon>
        <taxon>Sebacinales</taxon>
        <taxon>Serendipitaceae</taxon>
        <taxon>Serendipita</taxon>
    </lineage>
</organism>
<dbReference type="Proteomes" id="UP000054097">
    <property type="component" value="Unassembled WGS sequence"/>
</dbReference>
<evidence type="ECO:0000313" key="2">
    <source>
        <dbReference type="Proteomes" id="UP000054097"/>
    </source>
</evidence>
<dbReference type="Gene3D" id="3.90.640.10">
    <property type="entry name" value="Actin, Chain A, domain 4"/>
    <property type="match status" value="1"/>
</dbReference>
<dbReference type="EMBL" id="KN824415">
    <property type="protein sequence ID" value="KIM20654.1"/>
    <property type="molecule type" value="Genomic_DNA"/>
</dbReference>
<proteinExistence type="predicted"/>
<evidence type="ECO:0008006" key="3">
    <source>
        <dbReference type="Google" id="ProtNLM"/>
    </source>
</evidence>
<reference evidence="1 2" key="1">
    <citation type="submission" date="2014-04" db="EMBL/GenBank/DDBJ databases">
        <authorList>
            <consortium name="DOE Joint Genome Institute"/>
            <person name="Kuo A."/>
            <person name="Zuccaro A."/>
            <person name="Kohler A."/>
            <person name="Nagy L.G."/>
            <person name="Floudas D."/>
            <person name="Copeland A."/>
            <person name="Barry K.W."/>
            <person name="Cichocki N."/>
            <person name="Veneault-Fourrey C."/>
            <person name="LaButti K."/>
            <person name="Lindquist E.A."/>
            <person name="Lipzen A."/>
            <person name="Lundell T."/>
            <person name="Morin E."/>
            <person name="Murat C."/>
            <person name="Sun H."/>
            <person name="Tunlid A."/>
            <person name="Henrissat B."/>
            <person name="Grigoriev I.V."/>
            <person name="Hibbett D.S."/>
            <person name="Martin F."/>
            <person name="Nordberg H.P."/>
            <person name="Cantor M.N."/>
            <person name="Hua S.X."/>
        </authorList>
    </citation>
    <scope>NUCLEOTIDE SEQUENCE [LARGE SCALE GENOMIC DNA]</scope>
    <source>
        <strain evidence="1 2">MAFF 305830</strain>
    </source>
</reference>
<dbReference type="CDD" id="cd10170">
    <property type="entry name" value="ASKHA_NBD_HSP70"/>
    <property type="match status" value="1"/>
</dbReference>
<dbReference type="PANTHER" id="PTHR14187:SF5">
    <property type="entry name" value="HEAT SHOCK 70 KDA PROTEIN 12A"/>
    <property type="match status" value="1"/>
</dbReference>
<evidence type="ECO:0000313" key="1">
    <source>
        <dbReference type="EMBL" id="KIM20654.1"/>
    </source>
</evidence>
<gene>
    <name evidence="1" type="ORF">M408DRAFT_333867</name>
</gene>
<dbReference type="AlphaFoldDB" id="A0A0C3AKW4"/>
<accession>A0A0C3AKW4</accession>
<dbReference type="PANTHER" id="PTHR14187">
    <property type="entry name" value="ALPHA KINASE/ELONGATION FACTOR 2 KINASE"/>
    <property type="match status" value="1"/>
</dbReference>